<reference evidence="1 2" key="1">
    <citation type="submission" date="2015-05" db="EMBL/GenBank/DDBJ databases">
        <title>Photobacterium galathea sp. nov.</title>
        <authorList>
            <person name="Machado H."/>
            <person name="Gram L."/>
        </authorList>
    </citation>
    <scope>NUCLEOTIDE SEQUENCE [LARGE SCALE GENOMIC DNA]</scope>
    <source>
        <strain evidence="1 2">DSM 22954</strain>
    </source>
</reference>
<dbReference type="Gene3D" id="3.40.50.300">
    <property type="entry name" value="P-loop containing nucleotide triphosphate hydrolases"/>
    <property type="match status" value="1"/>
</dbReference>
<dbReference type="InterPro" id="IPR027417">
    <property type="entry name" value="P-loop_NTPase"/>
</dbReference>
<proteinExistence type="predicted"/>
<dbReference type="Pfam" id="PF12532">
    <property type="entry name" value="DUF3732"/>
    <property type="match status" value="1"/>
</dbReference>
<dbReference type="OrthoDB" id="103556at2"/>
<dbReference type="InterPro" id="IPR022205">
    <property type="entry name" value="DUF3732"/>
</dbReference>
<comment type="caution">
    <text evidence="1">The sequence shown here is derived from an EMBL/GenBank/DDBJ whole genome shotgun (WGS) entry which is preliminary data.</text>
</comment>
<dbReference type="PATRIC" id="fig|320778.3.peg.3274"/>
<dbReference type="EMBL" id="LDOU01000015">
    <property type="protein sequence ID" value="KLV08136.1"/>
    <property type="molecule type" value="Genomic_DNA"/>
</dbReference>
<accession>A0A0J1H8Z7</accession>
<gene>
    <name evidence="1" type="ORF">ABT57_15070</name>
</gene>
<keyword evidence="2" id="KW-1185">Reference proteome</keyword>
<evidence type="ECO:0000313" key="1">
    <source>
        <dbReference type="EMBL" id="KLV08136.1"/>
    </source>
</evidence>
<organism evidence="1 2">
    <name type="scientific">Photobacterium ganghwense</name>
    <dbReference type="NCBI Taxonomy" id="320778"/>
    <lineage>
        <taxon>Bacteria</taxon>
        <taxon>Pseudomonadati</taxon>
        <taxon>Pseudomonadota</taxon>
        <taxon>Gammaproteobacteria</taxon>
        <taxon>Vibrionales</taxon>
        <taxon>Vibrionaceae</taxon>
        <taxon>Photobacterium</taxon>
    </lineage>
</organism>
<sequence>MKAYLKNIILIGHDGDLKRLGFDRGLNIITGDSKTGKSALIEIVDFCLFSKRSTIPVGKVTDFTDIFCCVFEHNNKKIIIGRSNNQPTKCYFSVEYSVDFNVDNEINSNYFKSKKTRTRFEVQKDFEEHLGLSVEDTSLNDDDDYKLNKGKVSIRNATSLFFQHQNLIANKHSLFYRFDNFIKSRIVIDQFPIFMGWVDSRYYRLKKRSEDLEKQIKKIEAEEKKALLGIKEKREKLLIPIRQYYRVLNLKFLDEDASLEKLKNLARNLPSVPLNAEQNVDFNKQLNALEKAKDKELTSLYECNQLISLIKANEEESIDYSNSMARLAEVSQDESVSKNSLSCPLCSTPVTSVVSKVEEVKRSRALLLDELSRIGSYKQDSSKSLNSLLLKRDKQKQVVANIDNEIRQLRKLFRVKNNLDIRDSLNNIRGRIENTLEFFIEGQNLEKANHDLSTMKEELETCIRLIRGYGLEHKFSEANALINETMNELKKDLDFEDDLRNGEMKFKTEDFTFAYYFKKQEILLSEMGSGANWLACHLAVFLSILKLISSSNSVIPAILFLDQPSQVYFPKVTRRFSSNNKQELLGEEEIDENIKQVINIFKVFERFLNELERDPKIGFKPQIIVLEHADEPEFDQYVRYRWSSNGQKLI</sequence>
<evidence type="ECO:0000313" key="2">
    <source>
        <dbReference type="Proteomes" id="UP000035909"/>
    </source>
</evidence>
<dbReference type="STRING" id="320778.ABT57_15070"/>
<protein>
    <recommendedName>
        <fullName evidence="3">Rad50/SbcC-type AAA domain-containing protein</fullName>
    </recommendedName>
</protein>
<evidence type="ECO:0008006" key="3">
    <source>
        <dbReference type="Google" id="ProtNLM"/>
    </source>
</evidence>
<name>A0A0J1H8Z7_9GAMM</name>
<dbReference type="Proteomes" id="UP000035909">
    <property type="component" value="Unassembled WGS sequence"/>
</dbReference>
<dbReference type="RefSeq" id="WP_047886026.1">
    <property type="nucleotide sequence ID" value="NZ_LDOU01000015.1"/>
</dbReference>
<dbReference type="AlphaFoldDB" id="A0A0J1H8Z7"/>